<evidence type="ECO:0000313" key="14">
    <source>
        <dbReference type="Proteomes" id="UP000287033"/>
    </source>
</evidence>
<feature type="domain" description="Nudix hydrolase" evidence="12">
    <location>
        <begin position="169"/>
        <end position="326"/>
    </location>
</feature>
<dbReference type="InterPro" id="IPR000086">
    <property type="entry name" value="NUDIX_hydrolase_dom"/>
</dbReference>
<dbReference type="PANTHER" id="PTHR13030:SF8">
    <property type="entry name" value="ADP-RIBOSE PYROPHOSPHATASE, MITOCHONDRIAL"/>
    <property type="match status" value="1"/>
</dbReference>
<dbReference type="CDD" id="cd03670">
    <property type="entry name" value="NUDIX_ADPRase_Nudt9"/>
    <property type="match status" value="1"/>
</dbReference>
<dbReference type="InterPro" id="IPR039989">
    <property type="entry name" value="NUDT9"/>
</dbReference>
<evidence type="ECO:0000313" key="13">
    <source>
        <dbReference type="EMBL" id="GCC27603.1"/>
    </source>
</evidence>
<evidence type="ECO:0000256" key="4">
    <source>
        <dbReference type="ARBA" id="ARBA00030308"/>
    </source>
</evidence>
<comment type="catalytic activity">
    <reaction evidence="6">
        <text>ADP-D-ribose + H2O = D-ribose 5-phosphate + AMP + 2 H(+)</text>
        <dbReference type="Rhea" id="RHEA:10412"/>
        <dbReference type="ChEBI" id="CHEBI:15377"/>
        <dbReference type="ChEBI" id="CHEBI:15378"/>
        <dbReference type="ChEBI" id="CHEBI:57967"/>
        <dbReference type="ChEBI" id="CHEBI:78346"/>
        <dbReference type="ChEBI" id="CHEBI:456215"/>
        <dbReference type="EC" id="3.6.1.13"/>
    </reaction>
</comment>
<dbReference type="OrthoDB" id="9972248at2759"/>
<dbReference type="EC" id="3.6.1.13" evidence="2"/>
<evidence type="ECO:0000256" key="11">
    <source>
        <dbReference type="SAM" id="SignalP"/>
    </source>
</evidence>
<evidence type="ECO:0000256" key="1">
    <source>
        <dbReference type="ARBA" id="ARBA00007482"/>
    </source>
</evidence>
<comment type="function">
    <text evidence="7">Hydrolyzes ADP-ribose (ADPR) to AMP and ribose 5'-phosphate.</text>
</comment>
<organism evidence="13 14">
    <name type="scientific">Chiloscyllium punctatum</name>
    <name type="common">Brownbanded bambooshark</name>
    <name type="synonym">Hemiscyllium punctatum</name>
    <dbReference type="NCBI Taxonomy" id="137246"/>
    <lineage>
        <taxon>Eukaryota</taxon>
        <taxon>Metazoa</taxon>
        <taxon>Chordata</taxon>
        <taxon>Craniata</taxon>
        <taxon>Vertebrata</taxon>
        <taxon>Chondrichthyes</taxon>
        <taxon>Elasmobranchii</taxon>
        <taxon>Galeomorphii</taxon>
        <taxon>Galeoidea</taxon>
        <taxon>Orectolobiformes</taxon>
        <taxon>Hemiscylliidae</taxon>
        <taxon>Chiloscyllium</taxon>
    </lineage>
</organism>
<dbReference type="InterPro" id="IPR015797">
    <property type="entry name" value="NUDIX_hydrolase-like_dom_sf"/>
</dbReference>
<dbReference type="Pfam" id="PF25969">
    <property type="entry name" value="NUDT9_N"/>
    <property type="match status" value="1"/>
</dbReference>
<evidence type="ECO:0000256" key="9">
    <source>
        <dbReference type="ARBA" id="ARBA00070304"/>
    </source>
</evidence>
<dbReference type="Pfam" id="PF00293">
    <property type="entry name" value="NUDIX"/>
    <property type="match status" value="1"/>
</dbReference>
<dbReference type="PROSITE" id="PS51462">
    <property type="entry name" value="NUDIX"/>
    <property type="match status" value="1"/>
</dbReference>
<evidence type="ECO:0000256" key="7">
    <source>
        <dbReference type="ARBA" id="ARBA00056962"/>
    </source>
</evidence>
<name>A0A401SB54_CHIPU</name>
<evidence type="ECO:0000256" key="8">
    <source>
        <dbReference type="ARBA" id="ARBA00064968"/>
    </source>
</evidence>
<evidence type="ECO:0000256" key="2">
    <source>
        <dbReference type="ARBA" id="ARBA00012453"/>
    </source>
</evidence>
<evidence type="ECO:0000256" key="10">
    <source>
        <dbReference type="ARBA" id="ARBA00079599"/>
    </source>
</evidence>
<dbReference type="PANTHER" id="PTHR13030">
    <property type="entry name" value="NUDIX HYDROLASE"/>
    <property type="match status" value="1"/>
</dbReference>
<gene>
    <name evidence="13" type="ORF">chiPu_0006028</name>
</gene>
<dbReference type="GO" id="GO:0047631">
    <property type="term" value="F:ADP-ribose diphosphatase activity"/>
    <property type="evidence" value="ECO:0007669"/>
    <property type="project" value="UniProtKB-EC"/>
</dbReference>
<proteinExistence type="inferred from homology"/>
<comment type="subunit">
    <text evidence="8">Monomer. Interacts with GLOD4.</text>
</comment>
<evidence type="ECO:0000259" key="12">
    <source>
        <dbReference type="PROSITE" id="PS51462"/>
    </source>
</evidence>
<reference evidence="13 14" key="1">
    <citation type="journal article" date="2018" name="Nat. Ecol. Evol.">
        <title>Shark genomes provide insights into elasmobranch evolution and the origin of vertebrates.</title>
        <authorList>
            <person name="Hara Y"/>
            <person name="Yamaguchi K"/>
            <person name="Onimaru K"/>
            <person name="Kadota M"/>
            <person name="Koyanagi M"/>
            <person name="Keeley SD"/>
            <person name="Tatsumi K"/>
            <person name="Tanaka K"/>
            <person name="Motone F"/>
            <person name="Kageyama Y"/>
            <person name="Nozu R"/>
            <person name="Adachi N"/>
            <person name="Nishimura O"/>
            <person name="Nakagawa R"/>
            <person name="Tanegashima C"/>
            <person name="Kiyatake I"/>
            <person name="Matsumoto R"/>
            <person name="Murakumo K"/>
            <person name="Nishida K"/>
            <person name="Terakita A"/>
            <person name="Kuratani S"/>
            <person name="Sato K"/>
            <person name="Hyodo S Kuraku.S."/>
        </authorList>
    </citation>
    <scope>NUCLEOTIDE SEQUENCE [LARGE SCALE GENOMIC DNA]</scope>
</reference>
<feature type="chain" id="PRO_5019162547" description="ADP-ribose pyrophosphatase, mitochondrial" evidence="11">
    <location>
        <begin position="20"/>
        <end position="331"/>
    </location>
</feature>
<protein>
    <recommendedName>
        <fullName evidence="9">ADP-ribose pyrophosphatase, mitochondrial</fullName>
        <ecNumber evidence="2">3.6.1.13</ecNumber>
    </recommendedName>
    <alternativeName>
        <fullName evidence="3">ADP-ribose diphosphatase</fullName>
    </alternativeName>
    <alternativeName>
        <fullName evidence="5">ADP-ribose phosphohydrolase</fullName>
    </alternativeName>
    <alternativeName>
        <fullName evidence="4">Adenosine diphosphoribose pyrophosphatase</fullName>
    </alternativeName>
    <alternativeName>
        <fullName evidence="10">Nucleoside diphosphate-linked moiety X motif 9</fullName>
    </alternativeName>
</protein>
<dbReference type="AlphaFoldDB" id="A0A401SB54"/>
<dbReference type="SUPFAM" id="SSF55811">
    <property type="entry name" value="Nudix"/>
    <property type="match status" value="1"/>
</dbReference>
<feature type="signal peptide" evidence="11">
    <location>
        <begin position="1"/>
        <end position="19"/>
    </location>
</feature>
<accession>A0A401SB54</accession>
<dbReference type="FunFam" id="3.90.79.10:FF:000021">
    <property type="entry name" value="ADP-ribose pyrophosphatase, mitochondrial isoform X1"/>
    <property type="match status" value="1"/>
</dbReference>
<dbReference type="Gene3D" id="3.90.79.10">
    <property type="entry name" value="Nucleoside Triphosphate Pyrophosphohydrolase"/>
    <property type="match status" value="1"/>
</dbReference>
<dbReference type="OMA" id="TRWERDE"/>
<dbReference type="STRING" id="137246.A0A401SB54"/>
<comment type="similarity">
    <text evidence="1">Belongs to the Nudix hydrolase family. NudF subfamily.</text>
</comment>
<keyword evidence="14" id="KW-1185">Reference proteome</keyword>
<comment type="caution">
    <text evidence="13">The sequence shown here is derived from an EMBL/GenBank/DDBJ whole genome shotgun (WGS) entry which is preliminary data.</text>
</comment>
<evidence type="ECO:0000256" key="3">
    <source>
        <dbReference type="ARBA" id="ARBA00030162"/>
    </source>
</evidence>
<evidence type="ECO:0000256" key="6">
    <source>
        <dbReference type="ARBA" id="ARBA00049546"/>
    </source>
</evidence>
<evidence type="ECO:0000256" key="5">
    <source>
        <dbReference type="ARBA" id="ARBA00033056"/>
    </source>
</evidence>
<sequence>MSVCIVCTALLCWIWIRHSVCLTQSNWYKPATYPVCHASHHNIGNRPMIHIKARRSPYPGSRVHRFTVPDSYVSWSLAWPEYQPVDYTAGSVQASPEWADPDFRKTGQSEHGPQFNALDGKIDRRSYLGCYELDEDKLPRNPMGRTGITSRGLLGKWGPNHAADPIVTRWKREAGEKVIHEQSGKPILQFVAIKRKDCGEWAIPGGMVDDGELVSVTLKREFGEEALDSLAASTSEKNRLRRLFQSIFSKENSKEVYAGYVDDPRNTDNAWVETVAVNFHDETGDSVGQLDLHSGDDAGSVQWADIDQSLQLYATHSHFLKSVTELRDAHW</sequence>
<dbReference type="Proteomes" id="UP000287033">
    <property type="component" value="Unassembled WGS sequence"/>
</dbReference>
<dbReference type="EMBL" id="BEZZ01000171">
    <property type="protein sequence ID" value="GCC27603.1"/>
    <property type="molecule type" value="Genomic_DNA"/>
</dbReference>
<keyword evidence="11" id="KW-0732">Signal</keyword>